<evidence type="ECO:0000313" key="5">
    <source>
        <dbReference type="Proteomes" id="UP000243515"/>
    </source>
</evidence>
<dbReference type="Pfam" id="PF22936">
    <property type="entry name" value="Pol_BBD"/>
    <property type="match status" value="1"/>
</dbReference>
<evidence type="ECO:0000256" key="2">
    <source>
        <dbReference type="SAM" id="MobiDB-lite"/>
    </source>
</evidence>
<dbReference type="InterPro" id="IPR054722">
    <property type="entry name" value="PolX-like_BBD"/>
</dbReference>
<feature type="region of interest" description="Disordered" evidence="2">
    <location>
        <begin position="44"/>
        <end position="81"/>
    </location>
</feature>
<evidence type="ECO:0000259" key="3">
    <source>
        <dbReference type="Pfam" id="PF22936"/>
    </source>
</evidence>
<reference evidence="4 5" key="1">
    <citation type="journal article" date="2015" name="Environ. Microbiol.">
        <title>Metagenome sequence of Elaphomyces granulatus from sporocarp tissue reveals Ascomycota ectomycorrhizal fingerprints of genome expansion and a Proteobacteria-rich microbiome.</title>
        <authorList>
            <person name="Quandt C.A."/>
            <person name="Kohler A."/>
            <person name="Hesse C.N."/>
            <person name="Sharpton T.J."/>
            <person name="Martin F."/>
            <person name="Spatafora J.W."/>
        </authorList>
    </citation>
    <scope>NUCLEOTIDE SEQUENCE [LARGE SCALE GENOMIC DNA]</scope>
    <source>
        <strain evidence="4 5">OSC145934</strain>
    </source>
</reference>
<comment type="caution">
    <text evidence="4">The sequence shown here is derived from an EMBL/GenBank/DDBJ whole genome shotgun (WGS) entry which is preliminary data.</text>
</comment>
<keyword evidence="1" id="KW-0175">Coiled coil</keyword>
<keyword evidence="5" id="KW-1185">Reference proteome</keyword>
<gene>
    <name evidence="4" type="ORF">Egran_05029</name>
</gene>
<organism evidence="4 5">
    <name type="scientific">Elaphomyces granulatus</name>
    <dbReference type="NCBI Taxonomy" id="519963"/>
    <lineage>
        <taxon>Eukaryota</taxon>
        <taxon>Fungi</taxon>
        <taxon>Dikarya</taxon>
        <taxon>Ascomycota</taxon>
        <taxon>Pezizomycotina</taxon>
        <taxon>Eurotiomycetes</taxon>
        <taxon>Eurotiomycetidae</taxon>
        <taxon>Eurotiales</taxon>
        <taxon>Elaphomycetaceae</taxon>
        <taxon>Elaphomyces</taxon>
    </lineage>
</organism>
<protein>
    <recommendedName>
        <fullName evidence="3">Retrovirus-related Pol polyprotein from transposon TNT 1-94-like beta-barrel domain-containing protein</fullName>
    </recommendedName>
</protein>
<feature type="compositionally biased region" description="Acidic residues" evidence="2">
    <location>
        <begin position="44"/>
        <end position="54"/>
    </location>
</feature>
<dbReference type="OrthoDB" id="2663223at2759"/>
<dbReference type="Proteomes" id="UP000243515">
    <property type="component" value="Unassembled WGS sequence"/>
</dbReference>
<dbReference type="AlphaFoldDB" id="A0A232LSV5"/>
<feature type="region of interest" description="Disordered" evidence="2">
    <location>
        <begin position="293"/>
        <end position="313"/>
    </location>
</feature>
<name>A0A232LSV5_9EURO</name>
<feature type="domain" description="Retrovirus-related Pol polyprotein from transposon TNT 1-94-like beta-barrel" evidence="3">
    <location>
        <begin position="177"/>
        <end position="260"/>
    </location>
</feature>
<evidence type="ECO:0000313" key="4">
    <source>
        <dbReference type="EMBL" id="OXV07206.1"/>
    </source>
</evidence>
<feature type="coiled-coil region" evidence="1">
    <location>
        <begin position="116"/>
        <end position="143"/>
    </location>
</feature>
<sequence length="313" mass="35502">MESTDDTKSNPERYLEVSVKIREIVGTADTKRRVTRGAAFAIEFDGEPPVDEAGQENKNKNSHKRARTTSATKNATRGKKRKTRMESCKACGLRSHELSRCYYAFPELRYSGFEPIKNLEEKVAQALEDNEKLANEVEKVKVEDKVVGTANAAFLLTSEENSSFITNDDYFLYKSTLLDSGTTIHIFNDLTRFQNFRKAPRNHTVRCGNHFARVLGYGNVDVDIDGVGKKRKKVLQLKDAAYCPDFMTNLVSFSKLKKIGIFWDTEKNQLYRANNRSLNETLKHSQPTVFLEESPQGIQDHQRRAMGDSGIAD</sequence>
<accession>A0A232LSV5</accession>
<proteinExistence type="predicted"/>
<evidence type="ECO:0000256" key="1">
    <source>
        <dbReference type="SAM" id="Coils"/>
    </source>
</evidence>
<dbReference type="EMBL" id="NPHW01005016">
    <property type="protein sequence ID" value="OXV07206.1"/>
    <property type="molecule type" value="Genomic_DNA"/>
</dbReference>